<accession>A0A4R5MQJ0</accession>
<evidence type="ECO:0000313" key="1">
    <source>
        <dbReference type="EMBL" id="TDG38038.1"/>
    </source>
</evidence>
<gene>
    <name evidence="1" type="ORF">EZJ43_00685</name>
</gene>
<dbReference type="EMBL" id="SJCY01000001">
    <property type="protein sequence ID" value="TDG38038.1"/>
    <property type="molecule type" value="Genomic_DNA"/>
</dbReference>
<sequence length="157" mass="18006">MCLLLFAFSACTRLPNIQGKGEPFMQGVWNEDSVALSNKLNTYTKHHFKFSCDSVYIDFVTYSKVNFYSDSCFNKGVWKEYAKGVYAVIGDTLFLGATYTHANYKQKISGCYRIGRYEKKFLIKKSSSTTLLLENLTDQRQITLNLKEKVTCVQKPL</sequence>
<protein>
    <submittedName>
        <fullName evidence="1">Fumarate hydratase</fullName>
    </submittedName>
</protein>
<keyword evidence="2" id="KW-1185">Reference proteome</keyword>
<proteinExistence type="predicted"/>
<reference evidence="1 2" key="1">
    <citation type="submission" date="2019-02" db="EMBL/GenBank/DDBJ databases">
        <title>Pedobacter sp. nov., a novel speices isolated from soil of pinguins habitat in Antarcitica.</title>
        <authorList>
            <person name="He R.-H."/>
        </authorList>
    </citation>
    <scope>NUCLEOTIDE SEQUENCE [LARGE SCALE GENOMIC DNA]</scope>
    <source>
        <strain evidence="1 2">E01020</strain>
    </source>
</reference>
<evidence type="ECO:0000313" key="2">
    <source>
        <dbReference type="Proteomes" id="UP000295668"/>
    </source>
</evidence>
<organism evidence="1 2">
    <name type="scientific">Pedobacter changchengzhani</name>
    <dbReference type="NCBI Taxonomy" id="2529274"/>
    <lineage>
        <taxon>Bacteria</taxon>
        <taxon>Pseudomonadati</taxon>
        <taxon>Bacteroidota</taxon>
        <taxon>Sphingobacteriia</taxon>
        <taxon>Sphingobacteriales</taxon>
        <taxon>Sphingobacteriaceae</taxon>
        <taxon>Pedobacter</taxon>
    </lineage>
</organism>
<name>A0A4R5MQJ0_9SPHI</name>
<dbReference type="AlphaFoldDB" id="A0A4R5MQJ0"/>
<dbReference type="OrthoDB" id="793718at2"/>
<dbReference type="Proteomes" id="UP000295668">
    <property type="component" value="Unassembled WGS sequence"/>
</dbReference>
<comment type="caution">
    <text evidence="1">The sequence shown here is derived from an EMBL/GenBank/DDBJ whole genome shotgun (WGS) entry which is preliminary data.</text>
</comment>